<feature type="transmembrane region" description="Helical" evidence="1">
    <location>
        <begin position="57"/>
        <end position="76"/>
    </location>
</feature>
<dbReference type="PANTHER" id="PTHR37464">
    <property type="entry name" value="BLL2463 PROTEIN"/>
    <property type="match status" value="1"/>
</dbReference>
<comment type="caution">
    <text evidence="3">The sequence shown here is derived from an EMBL/GenBank/DDBJ whole genome shotgun (WGS) entry which is preliminary data.</text>
</comment>
<keyword evidence="1" id="KW-0812">Transmembrane</keyword>
<sequence length="584" mass="62619">MIFALPWALLGLVGLPALAAIYFLRNRSRRIPVSSLMLWADLTRPRQGGRRVQRIQAPWLLLLELAVLTLLVLAACGPRIRAGGARQTLLVVLDDSFSMRAGGDDSPRTRAEKALAERLGGGRFNARFILASDQPQLLGESVTSPRDLGRRLEPWRCGAGRADLRKAIALAQAVGGPSAKVLVLTDHAPPGDLAEGQVVWQGFGRPEANLAIVSAMRASGDDQDRCLLQLANFSDTARRATVRLHTTGGEAKTLTRTVSLPAGKSATLFVDLPAGADVVRAELDDDALDTDNHVVLLPERRPPVRVTLDIADVALRKVVTSGLAATGLAKIVTAGADLVITDRPTGVAASPAWTVRAAADKKAEAFVGPFLIDRSHPLSEGLDLSGVVWAAAREPSLAGSAVISAGNVVLVTDSRGSDGGRLIRLRLQPKLSTLTETANWPVLWWNLLRYRAAALPGLSDVNARLGLPVRLSLPAGVESVELHHPDGRTEQRDGRAGVVFVRPDRCGLYTLQAGQGRHTFAVNALQMGESDLTRRAAGRWGEWVSATDARLHYRPIRWALLMAALGLLTLHLAWLGYGRKGAVQ</sequence>
<evidence type="ECO:0000313" key="3">
    <source>
        <dbReference type="EMBL" id="KKN92747.1"/>
    </source>
</evidence>
<evidence type="ECO:0000256" key="1">
    <source>
        <dbReference type="SAM" id="Phobius"/>
    </source>
</evidence>
<name>A0A0F9UYX7_9ZZZZ</name>
<protein>
    <recommendedName>
        <fullName evidence="2">Aerotolerance regulator N-terminal domain-containing protein</fullName>
    </recommendedName>
</protein>
<feature type="domain" description="Aerotolerance regulator N-terminal" evidence="2">
    <location>
        <begin position="1"/>
        <end position="78"/>
    </location>
</feature>
<dbReference type="AlphaFoldDB" id="A0A0F9UYX7"/>
<dbReference type="InterPro" id="IPR024163">
    <property type="entry name" value="Aerotolerance_reg_N"/>
</dbReference>
<organism evidence="3">
    <name type="scientific">marine sediment metagenome</name>
    <dbReference type="NCBI Taxonomy" id="412755"/>
    <lineage>
        <taxon>unclassified sequences</taxon>
        <taxon>metagenomes</taxon>
        <taxon>ecological metagenomes</taxon>
    </lineage>
</organism>
<keyword evidence="1" id="KW-0472">Membrane</keyword>
<keyword evidence="1" id="KW-1133">Transmembrane helix</keyword>
<evidence type="ECO:0000259" key="2">
    <source>
        <dbReference type="Pfam" id="PF07584"/>
    </source>
</evidence>
<reference evidence="3" key="1">
    <citation type="journal article" date="2015" name="Nature">
        <title>Complex archaea that bridge the gap between prokaryotes and eukaryotes.</title>
        <authorList>
            <person name="Spang A."/>
            <person name="Saw J.H."/>
            <person name="Jorgensen S.L."/>
            <person name="Zaremba-Niedzwiedzka K."/>
            <person name="Martijn J."/>
            <person name="Lind A.E."/>
            <person name="van Eijk R."/>
            <person name="Schleper C."/>
            <person name="Guy L."/>
            <person name="Ettema T.J."/>
        </authorList>
    </citation>
    <scope>NUCLEOTIDE SEQUENCE</scope>
</reference>
<gene>
    <name evidence="3" type="ORF">LCGC14_0204900</name>
</gene>
<accession>A0A0F9UYX7</accession>
<proteinExistence type="predicted"/>
<feature type="transmembrane region" description="Helical" evidence="1">
    <location>
        <begin position="558"/>
        <end position="577"/>
    </location>
</feature>
<dbReference type="PANTHER" id="PTHR37464:SF1">
    <property type="entry name" value="BLL2463 PROTEIN"/>
    <property type="match status" value="1"/>
</dbReference>
<dbReference type="Pfam" id="PF07584">
    <property type="entry name" value="BatA"/>
    <property type="match status" value="1"/>
</dbReference>
<dbReference type="EMBL" id="LAZR01000092">
    <property type="protein sequence ID" value="KKN92747.1"/>
    <property type="molecule type" value="Genomic_DNA"/>
</dbReference>